<organism evidence="6 7">
    <name type="scientific">Malus domestica</name>
    <name type="common">Apple</name>
    <name type="synonym">Pyrus malus</name>
    <dbReference type="NCBI Taxonomy" id="3750"/>
    <lineage>
        <taxon>Eukaryota</taxon>
        <taxon>Viridiplantae</taxon>
        <taxon>Streptophyta</taxon>
        <taxon>Embryophyta</taxon>
        <taxon>Tracheophyta</taxon>
        <taxon>Spermatophyta</taxon>
        <taxon>Magnoliopsida</taxon>
        <taxon>eudicotyledons</taxon>
        <taxon>Gunneridae</taxon>
        <taxon>Pentapetalae</taxon>
        <taxon>rosids</taxon>
        <taxon>fabids</taxon>
        <taxon>Rosales</taxon>
        <taxon>Rosaceae</taxon>
        <taxon>Amygdaloideae</taxon>
        <taxon>Maleae</taxon>
        <taxon>Malus</taxon>
    </lineage>
</organism>
<proteinExistence type="predicted"/>
<reference evidence="6 7" key="1">
    <citation type="submission" date="2018-10" db="EMBL/GenBank/DDBJ databases">
        <title>A high-quality apple genome assembly.</title>
        <authorList>
            <person name="Hu J."/>
        </authorList>
    </citation>
    <scope>NUCLEOTIDE SEQUENCE [LARGE SCALE GENOMIC DNA]</scope>
    <source>
        <strain evidence="7">cv. HFTH1</strain>
        <tissue evidence="6">Young leaf</tissue>
    </source>
</reference>
<keyword evidence="7" id="KW-1185">Reference proteome</keyword>
<dbReference type="STRING" id="3750.A0A498J6B9"/>
<dbReference type="GO" id="GO:0005634">
    <property type="term" value="C:nucleus"/>
    <property type="evidence" value="ECO:0007669"/>
    <property type="project" value="UniProtKB-SubCell"/>
</dbReference>
<sequence>MPVSMSIHAIGPQDVLATLLKNLKVQERVCTTVSTAIVAEICSPFTVLPALMNEDRVPDLNAVAARAYEWICCLCQ</sequence>
<dbReference type="Proteomes" id="UP000290289">
    <property type="component" value="Chromosome 9"/>
</dbReference>
<dbReference type="Pfam" id="PF22646">
    <property type="entry name" value="PPP2R1A-like_HEAT"/>
    <property type="match status" value="1"/>
</dbReference>
<dbReference type="GO" id="GO:0000245">
    <property type="term" value="P:spliceosomal complex assembly"/>
    <property type="evidence" value="ECO:0007669"/>
    <property type="project" value="InterPro"/>
</dbReference>
<comment type="caution">
    <text evidence="6">The sequence shown here is derived from an EMBL/GenBank/DDBJ whole genome shotgun (WGS) entry which is preliminary data.</text>
</comment>
<comment type="subcellular location">
    <subcellularLocation>
        <location evidence="1">Nucleus</location>
    </subcellularLocation>
</comment>
<gene>
    <name evidence="6" type="ORF">DVH24_000600</name>
</gene>
<evidence type="ECO:0000259" key="5">
    <source>
        <dbReference type="Pfam" id="PF22646"/>
    </source>
</evidence>
<dbReference type="InterPro" id="IPR054573">
    <property type="entry name" value="PP2A/SF3B1-like_HEAT"/>
</dbReference>
<keyword evidence="4" id="KW-0539">Nucleus</keyword>
<evidence type="ECO:0000256" key="1">
    <source>
        <dbReference type="ARBA" id="ARBA00004123"/>
    </source>
</evidence>
<protein>
    <recommendedName>
        <fullName evidence="5">Phosphatase PP2A regulatory subunit A/Splicing factor 3B subunit 1-like HEAT repeat domain-containing protein</fullName>
    </recommendedName>
</protein>
<evidence type="ECO:0000313" key="6">
    <source>
        <dbReference type="EMBL" id="RXH89001.1"/>
    </source>
</evidence>
<evidence type="ECO:0000256" key="2">
    <source>
        <dbReference type="ARBA" id="ARBA00022664"/>
    </source>
</evidence>
<name>A0A498J6B9_MALDO</name>
<keyword evidence="3" id="KW-0677">Repeat</keyword>
<keyword evidence="2" id="KW-0507">mRNA processing</keyword>
<dbReference type="InterPro" id="IPR038737">
    <property type="entry name" value="SF3b_su1-like"/>
</dbReference>
<accession>A0A498J6B9</accession>
<evidence type="ECO:0000313" key="7">
    <source>
        <dbReference type="Proteomes" id="UP000290289"/>
    </source>
</evidence>
<evidence type="ECO:0000256" key="3">
    <source>
        <dbReference type="ARBA" id="ARBA00022737"/>
    </source>
</evidence>
<evidence type="ECO:0000256" key="4">
    <source>
        <dbReference type="ARBA" id="ARBA00023242"/>
    </source>
</evidence>
<dbReference type="PANTHER" id="PTHR12097">
    <property type="entry name" value="SPLICING FACTOR 3B, SUBUNIT 1-RELATED"/>
    <property type="match status" value="1"/>
</dbReference>
<dbReference type="EMBL" id="RDQH01000335">
    <property type="protein sequence ID" value="RXH89001.1"/>
    <property type="molecule type" value="Genomic_DNA"/>
</dbReference>
<dbReference type="GO" id="GO:0003729">
    <property type="term" value="F:mRNA binding"/>
    <property type="evidence" value="ECO:0007669"/>
    <property type="project" value="InterPro"/>
</dbReference>
<feature type="domain" description="Phosphatase PP2A regulatory subunit A/Splicing factor 3B subunit 1-like HEAT repeat" evidence="5">
    <location>
        <begin position="9"/>
        <end position="74"/>
    </location>
</feature>
<dbReference type="AlphaFoldDB" id="A0A498J6B9"/>